<dbReference type="Pfam" id="PF20684">
    <property type="entry name" value="Fung_rhodopsin"/>
    <property type="match status" value="1"/>
</dbReference>
<dbReference type="PANTHER" id="PTHR33048:SF21">
    <property type="entry name" value="INTEGRAL MEMBRANE PROTEIN"/>
    <property type="match status" value="1"/>
</dbReference>
<dbReference type="Proteomes" id="UP000887226">
    <property type="component" value="Unassembled WGS sequence"/>
</dbReference>
<feature type="transmembrane region" description="Helical" evidence="7">
    <location>
        <begin position="122"/>
        <end position="149"/>
    </location>
</feature>
<evidence type="ECO:0000256" key="3">
    <source>
        <dbReference type="ARBA" id="ARBA00022989"/>
    </source>
</evidence>
<sequence>MTEAKGDGLSLLIASIVFLTLCWLTFAMRVWVRVWRKAFGADDWAMLIGIVLFTVTASLCIVCSFLGSGQFAVDIPPVEQMKGIKYFFIAEFFYASSAVAIKYSIAITLLRIATARRSFTYIIWLLIFISIAAAIVFIAGIANICYPITTLWGETPNGSCNLELNSNVSFFFSAVEILTAWSLAILPAVLLWNIQMKTSIKASVATILGMAAFASCATIVRLRFLSLYSDPTEFMYGTGKIGLWSIIELGIGIFAGSLPAVRPLLSNSLFGSSSNDSDAISGDKYNNPRTRNELRSRDVTLDTFHLLVDKESNDNSQKYILKETQVTVMTNDRVGTSGEWEKKQVLGWKKDNGLSRSLGKGGGFGEEKHNQFEVQGTL</sequence>
<evidence type="ECO:0000256" key="1">
    <source>
        <dbReference type="ARBA" id="ARBA00004141"/>
    </source>
</evidence>
<dbReference type="GO" id="GO:0016020">
    <property type="term" value="C:membrane"/>
    <property type="evidence" value="ECO:0007669"/>
    <property type="project" value="UniProtKB-SubCell"/>
</dbReference>
<evidence type="ECO:0000256" key="2">
    <source>
        <dbReference type="ARBA" id="ARBA00022692"/>
    </source>
</evidence>
<dbReference type="InterPro" id="IPR052337">
    <property type="entry name" value="SAT4-like"/>
</dbReference>
<feature type="transmembrane region" description="Helical" evidence="7">
    <location>
        <begin position="44"/>
        <end position="67"/>
    </location>
</feature>
<comment type="subcellular location">
    <subcellularLocation>
        <location evidence="1">Membrane</location>
        <topology evidence="1">Multi-pass membrane protein</topology>
    </subcellularLocation>
</comment>
<feature type="transmembrane region" description="Helical" evidence="7">
    <location>
        <begin position="242"/>
        <end position="261"/>
    </location>
</feature>
<dbReference type="PANTHER" id="PTHR33048">
    <property type="entry name" value="PTH11-LIKE INTEGRAL MEMBRANE PROTEIN (AFU_ORTHOLOGUE AFUA_5G11245)"/>
    <property type="match status" value="1"/>
</dbReference>
<dbReference type="OrthoDB" id="3923077at2759"/>
<feature type="transmembrane region" description="Helical" evidence="7">
    <location>
        <begin position="204"/>
        <end position="222"/>
    </location>
</feature>
<feature type="region of interest" description="Disordered" evidence="6">
    <location>
        <begin position="358"/>
        <end position="378"/>
    </location>
</feature>
<dbReference type="EMBL" id="MU254548">
    <property type="protein sequence ID" value="KAG9240188.1"/>
    <property type="molecule type" value="Genomic_DNA"/>
</dbReference>
<name>A0A9P7YUE8_9HELO</name>
<proteinExistence type="inferred from homology"/>
<evidence type="ECO:0000256" key="4">
    <source>
        <dbReference type="ARBA" id="ARBA00023136"/>
    </source>
</evidence>
<protein>
    <recommendedName>
        <fullName evidence="8">Rhodopsin domain-containing protein</fullName>
    </recommendedName>
</protein>
<feature type="domain" description="Rhodopsin" evidence="8">
    <location>
        <begin position="28"/>
        <end position="266"/>
    </location>
</feature>
<feature type="transmembrane region" description="Helical" evidence="7">
    <location>
        <begin position="169"/>
        <end position="192"/>
    </location>
</feature>
<evidence type="ECO:0000313" key="10">
    <source>
        <dbReference type="Proteomes" id="UP000887226"/>
    </source>
</evidence>
<feature type="transmembrane region" description="Helical" evidence="7">
    <location>
        <begin position="87"/>
        <end position="110"/>
    </location>
</feature>
<feature type="transmembrane region" description="Helical" evidence="7">
    <location>
        <begin position="12"/>
        <end position="32"/>
    </location>
</feature>
<keyword evidence="4 7" id="KW-0472">Membrane</keyword>
<evidence type="ECO:0000256" key="7">
    <source>
        <dbReference type="SAM" id="Phobius"/>
    </source>
</evidence>
<organism evidence="9 10">
    <name type="scientific">Calycina marina</name>
    <dbReference type="NCBI Taxonomy" id="1763456"/>
    <lineage>
        <taxon>Eukaryota</taxon>
        <taxon>Fungi</taxon>
        <taxon>Dikarya</taxon>
        <taxon>Ascomycota</taxon>
        <taxon>Pezizomycotina</taxon>
        <taxon>Leotiomycetes</taxon>
        <taxon>Helotiales</taxon>
        <taxon>Pezizellaceae</taxon>
        <taxon>Calycina</taxon>
    </lineage>
</organism>
<keyword evidence="3 7" id="KW-1133">Transmembrane helix</keyword>
<evidence type="ECO:0000259" key="8">
    <source>
        <dbReference type="Pfam" id="PF20684"/>
    </source>
</evidence>
<comment type="caution">
    <text evidence="9">The sequence shown here is derived from an EMBL/GenBank/DDBJ whole genome shotgun (WGS) entry which is preliminary data.</text>
</comment>
<gene>
    <name evidence="9" type="ORF">BJ878DRAFT_527641</name>
</gene>
<evidence type="ECO:0000256" key="5">
    <source>
        <dbReference type="ARBA" id="ARBA00038359"/>
    </source>
</evidence>
<keyword evidence="2 7" id="KW-0812">Transmembrane</keyword>
<comment type="similarity">
    <text evidence="5">Belongs to the SAT4 family.</text>
</comment>
<keyword evidence="10" id="KW-1185">Reference proteome</keyword>
<dbReference type="AlphaFoldDB" id="A0A9P7YUE8"/>
<accession>A0A9P7YUE8</accession>
<dbReference type="InterPro" id="IPR049326">
    <property type="entry name" value="Rhodopsin_dom_fungi"/>
</dbReference>
<evidence type="ECO:0000256" key="6">
    <source>
        <dbReference type="SAM" id="MobiDB-lite"/>
    </source>
</evidence>
<reference evidence="9" key="1">
    <citation type="journal article" date="2021" name="IMA Fungus">
        <title>Genomic characterization of three marine fungi, including Emericellopsis atlantica sp. nov. with signatures of a generalist lifestyle and marine biomass degradation.</title>
        <authorList>
            <person name="Hagestad O.C."/>
            <person name="Hou L."/>
            <person name="Andersen J.H."/>
            <person name="Hansen E.H."/>
            <person name="Altermark B."/>
            <person name="Li C."/>
            <person name="Kuhnert E."/>
            <person name="Cox R.J."/>
            <person name="Crous P.W."/>
            <person name="Spatafora J.W."/>
            <person name="Lail K."/>
            <person name="Amirebrahimi M."/>
            <person name="Lipzen A."/>
            <person name="Pangilinan J."/>
            <person name="Andreopoulos W."/>
            <person name="Hayes R.D."/>
            <person name="Ng V."/>
            <person name="Grigoriev I.V."/>
            <person name="Jackson S.A."/>
            <person name="Sutton T.D.S."/>
            <person name="Dobson A.D.W."/>
            <person name="Rama T."/>
        </authorList>
    </citation>
    <scope>NUCLEOTIDE SEQUENCE</scope>
    <source>
        <strain evidence="9">TRa3180A</strain>
    </source>
</reference>
<evidence type="ECO:0000313" key="9">
    <source>
        <dbReference type="EMBL" id="KAG9240188.1"/>
    </source>
</evidence>